<protein>
    <recommendedName>
        <fullName evidence="3">FecR protein domain-containing protein</fullName>
    </recommendedName>
</protein>
<dbReference type="AlphaFoldDB" id="A0A3A4R0J7"/>
<feature type="chain" id="PRO_5017253228" description="FecR protein domain-containing protein" evidence="2">
    <location>
        <begin position="23"/>
        <end position="289"/>
    </location>
</feature>
<name>A0A3A4R0J7_9BACT</name>
<evidence type="ECO:0000256" key="2">
    <source>
        <dbReference type="SAM" id="SignalP"/>
    </source>
</evidence>
<dbReference type="Pfam" id="PF04773">
    <property type="entry name" value="FecR"/>
    <property type="match status" value="1"/>
</dbReference>
<accession>A0A3A4R0J7</accession>
<evidence type="ECO:0000256" key="1">
    <source>
        <dbReference type="SAM" id="MobiDB-lite"/>
    </source>
</evidence>
<dbReference type="InterPro" id="IPR006860">
    <property type="entry name" value="FecR"/>
</dbReference>
<dbReference type="PROSITE" id="PS51257">
    <property type="entry name" value="PROKAR_LIPOPROTEIN"/>
    <property type="match status" value="1"/>
</dbReference>
<sequence>MKKSFWNYLLLLSLISMTGIYACPAYSQQGKNVGIANSVEGIVNNYHQGAPAPERMETGSKVYLNDRILTEKESKVQIVFRDDSVITIGPESELSIDVNVYDEKTERRESVLSLAKGRVRSVVSKSYSRNNSRFEIHTRTATAGVRGTENAVETTENPPDTTVFGIRDTTTTQSTDPNFPDQYPVGPNNGARFPEGQEPQLFEFEFDDPAFLEVIGDTTIPGSDDIEDDVEMGALGTNPPDDFQPPEGPEQEIDDLITPPFEQEIEPEPEDEDNHYHDGYDGMGFGMGP</sequence>
<organism evidence="4 5">
    <name type="scientific">Candidatus Auribacter fodinae</name>
    <dbReference type="NCBI Taxonomy" id="2093366"/>
    <lineage>
        <taxon>Bacteria</taxon>
        <taxon>Pseudomonadati</taxon>
        <taxon>Candidatus Auribacterota</taxon>
        <taxon>Candidatus Auribacteria</taxon>
        <taxon>Candidatus Auribacterales</taxon>
        <taxon>Candidatus Auribacteraceae</taxon>
        <taxon>Candidatus Auribacter</taxon>
    </lineage>
</organism>
<feature type="region of interest" description="Disordered" evidence="1">
    <location>
        <begin position="231"/>
        <end position="289"/>
    </location>
</feature>
<proteinExistence type="predicted"/>
<keyword evidence="2" id="KW-0732">Signal</keyword>
<evidence type="ECO:0000313" key="5">
    <source>
        <dbReference type="Proteomes" id="UP000266426"/>
    </source>
</evidence>
<reference evidence="4 5" key="1">
    <citation type="journal article" date="2017" name="ISME J.">
        <title>Energy and carbon metabolisms in a deep terrestrial subsurface fluid microbial community.</title>
        <authorList>
            <person name="Momper L."/>
            <person name="Jungbluth S.P."/>
            <person name="Lee M.D."/>
            <person name="Amend J.P."/>
        </authorList>
    </citation>
    <scope>NUCLEOTIDE SEQUENCE [LARGE SCALE GENOMIC DNA]</scope>
    <source>
        <strain evidence="4">SURF_26</strain>
    </source>
</reference>
<feature type="domain" description="FecR protein" evidence="3">
    <location>
        <begin position="66"/>
        <end position="163"/>
    </location>
</feature>
<gene>
    <name evidence="4" type="ORF">C4541_09310</name>
</gene>
<comment type="caution">
    <text evidence="4">The sequence shown here is derived from an EMBL/GenBank/DDBJ whole genome shotgun (WGS) entry which is preliminary data.</text>
</comment>
<feature type="signal peptide" evidence="2">
    <location>
        <begin position="1"/>
        <end position="22"/>
    </location>
</feature>
<dbReference type="EMBL" id="QZJZ01000073">
    <property type="protein sequence ID" value="RJP57926.1"/>
    <property type="molecule type" value="Genomic_DNA"/>
</dbReference>
<evidence type="ECO:0000259" key="3">
    <source>
        <dbReference type="Pfam" id="PF04773"/>
    </source>
</evidence>
<dbReference type="PANTHER" id="PTHR38731">
    <property type="entry name" value="LIPL45-RELATED LIPOPROTEIN-RELATED"/>
    <property type="match status" value="1"/>
</dbReference>
<dbReference type="Gene3D" id="2.60.120.1440">
    <property type="match status" value="1"/>
</dbReference>
<evidence type="ECO:0000313" key="4">
    <source>
        <dbReference type="EMBL" id="RJP57926.1"/>
    </source>
</evidence>
<feature type="compositionally biased region" description="Acidic residues" evidence="1">
    <location>
        <begin position="263"/>
        <end position="273"/>
    </location>
</feature>
<dbReference type="Proteomes" id="UP000266426">
    <property type="component" value="Unassembled WGS sequence"/>
</dbReference>